<feature type="non-terminal residue" evidence="1">
    <location>
        <position position="40"/>
    </location>
</feature>
<evidence type="ECO:0000313" key="1">
    <source>
        <dbReference type="EMBL" id="GAG93988.1"/>
    </source>
</evidence>
<gene>
    <name evidence="1" type="ORF">S01H4_38754</name>
</gene>
<dbReference type="EMBL" id="BART01020925">
    <property type="protein sequence ID" value="GAG93988.1"/>
    <property type="molecule type" value="Genomic_DNA"/>
</dbReference>
<reference evidence="1" key="1">
    <citation type="journal article" date="2014" name="Front. Microbiol.">
        <title>High frequency of phylogenetically diverse reductive dehalogenase-homologous genes in deep subseafloor sedimentary metagenomes.</title>
        <authorList>
            <person name="Kawai M."/>
            <person name="Futagami T."/>
            <person name="Toyoda A."/>
            <person name="Takaki Y."/>
            <person name="Nishi S."/>
            <person name="Hori S."/>
            <person name="Arai W."/>
            <person name="Tsubouchi T."/>
            <person name="Morono Y."/>
            <person name="Uchiyama I."/>
            <person name="Ito T."/>
            <person name="Fujiyama A."/>
            <person name="Inagaki F."/>
            <person name="Takami H."/>
        </authorList>
    </citation>
    <scope>NUCLEOTIDE SEQUENCE</scope>
    <source>
        <strain evidence="1">Expedition CK06-06</strain>
    </source>
</reference>
<name>X1CCK1_9ZZZZ</name>
<comment type="caution">
    <text evidence="1">The sequence shown here is derived from an EMBL/GenBank/DDBJ whole genome shotgun (WGS) entry which is preliminary data.</text>
</comment>
<accession>X1CCK1</accession>
<protein>
    <submittedName>
        <fullName evidence="1">Uncharacterized protein</fullName>
    </submittedName>
</protein>
<dbReference type="AlphaFoldDB" id="X1CCK1"/>
<proteinExistence type="predicted"/>
<organism evidence="1">
    <name type="scientific">marine sediment metagenome</name>
    <dbReference type="NCBI Taxonomy" id="412755"/>
    <lineage>
        <taxon>unclassified sequences</taxon>
        <taxon>metagenomes</taxon>
        <taxon>ecological metagenomes</taxon>
    </lineage>
</organism>
<sequence length="40" mass="4527">MNELETRSQGNGKTIVEINGVKLEVDLRTATKIEIINWGR</sequence>